<evidence type="ECO:0000313" key="1">
    <source>
        <dbReference type="EMBL" id="KAA8515560.1"/>
    </source>
</evidence>
<dbReference type="SMART" id="SM00248">
    <property type="entry name" value="ANK"/>
    <property type="match status" value="4"/>
</dbReference>
<dbReference type="InterPro" id="IPR002110">
    <property type="entry name" value="Ankyrin_rpt"/>
</dbReference>
<dbReference type="PANTHER" id="PTHR24121:SF20">
    <property type="entry name" value="TONSOKU-LIKE PROTEIN"/>
    <property type="match status" value="1"/>
</dbReference>
<evidence type="ECO:0000313" key="2">
    <source>
        <dbReference type="Proteomes" id="UP000325577"/>
    </source>
</evidence>
<dbReference type="EMBL" id="CM018052">
    <property type="protein sequence ID" value="KAA8515560.1"/>
    <property type="molecule type" value="Genomic_DNA"/>
</dbReference>
<proteinExistence type="predicted"/>
<gene>
    <name evidence="1" type="ORF">F0562_018829</name>
</gene>
<reference evidence="1 2" key="1">
    <citation type="submission" date="2019-09" db="EMBL/GenBank/DDBJ databases">
        <title>A chromosome-level genome assembly of the Chinese tupelo Nyssa sinensis.</title>
        <authorList>
            <person name="Yang X."/>
            <person name="Kang M."/>
            <person name="Yang Y."/>
            <person name="Xiong H."/>
            <person name="Wang M."/>
            <person name="Zhang Z."/>
            <person name="Wang Z."/>
            <person name="Wu H."/>
            <person name="Ma T."/>
            <person name="Liu J."/>
            <person name="Xi Z."/>
        </authorList>
    </citation>
    <scope>NUCLEOTIDE SEQUENCE [LARGE SCALE GENOMIC DNA]</scope>
    <source>
        <strain evidence="1">J267</strain>
        <tissue evidence="1">Leaf</tissue>
    </source>
</reference>
<dbReference type="Pfam" id="PF12796">
    <property type="entry name" value="Ank_2"/>
    <property type="match status" value="1"/>
</dbReference>
<keyword evidence="2" id="KW-1185">Reference proteome</keyword>
<sequence length="258" mass="29276">MALTDAAKHGINKELYTALMNGDGGRVIELCRRIPEGPLHILTVHNDTVLHMATYSKQKDLVLELLRELPESHLDKMFHQNDIGNTILHEAATSNRIVPAAMEMLRRAPKLLSIHNKRGETALFRAARYGKIEMFEYLDGEVNKIFGSEGGEEARKSFYQRDDKTTVLHISILTEFFDLALLIARKYEYLVGARDEDGMTPLQLLACNPSAFRSRSQQRSLEHLTYSCVSTNDTTHVTEEECPCGKHFGTKNRDMNQL</sequence>
<dbReference type="Proteomes" id="UP000325577">
    <property type="component" value="Linkage Group LG9"/>
</dbReference>
<dbReference type="Gene3D" id="1.25.40.20">
    <property type="entry name" value="Ankyrin repeat-containing domain"/>
    <property type="match status" value="1"/>
</dbReference>
<protein>
    <submittedName>
        <fullName evidence="1">Uncharacterized protein</fullName>
    </submittedName>
</protein>
<dbReference type="OrthoDB" id="1923662at2759"/>
<dbReference type="AlphaFoldDB" id="A0A5J4ZAY6"/>
<organism evidence="1 2">
    <name type="scientific">Nyssa sinensis</name>
    <dbReference type="NCBI Taxonomy" id="561372"/>
    <lineage>
        <taxon>Eukaryota</taxon>
        <taxon>Viridiplantae</taxon>
        <taxon>Streptophyta</taxon>
        <taxon>Embryophyta</taxon>
        <taxon>Tracheophyta</taxon>
        <taxon>Spermatophyta</taxon>
        <taxon>Magnoliopsida</taxon>
        <taxon>eudicotyledons</taxon>
        <taxon>Gunneridae</taxon>
        <taxon>Pentapetalae</taxon>
        <taxon>asterids</taxon>
        <taxon>Cornales</taxon>
        <taxon>Nyssaceae</taxon>
        <taxon>Nyssa</taxon>
    </lineage>
</organism>
<dbReference type="InterPro" id="IPR036770">
    <property type="entry name" value="Ankyrin_rpt-contain_sf"/>
</dbReference>
<name>A0A5J4ZAY6_9ASTE</name>
<dbReference type="PANTHER" id="PTHR24121">
    <property type="entry name" value="NO MECHANORECEPTOR POTENTIAL C, ISOFORM D-RELATED"/>
    <property type="match status" value="1"/>
</dbReference>
<dbReference type="SUPFAM" id="SSF48403">
    <property type="entry name" value="Ankyrin repeat"/>
    <property type="match status" value="1"/>
</dbReference>
<accession>A0A5J4ZAY6</accession>